<dbReference type="InterPro" id="IPR006660">
    <property type="entry name" value="Arsenate_reductase-like"/>
</dbReference>
<evidence type="ECO:0000256" key="1">
    <source>
        <dbReference type="PROSITE-ProRule" id="PRU01282"/>
    </source>
</evidence>
<dbReference type="InterPro" id="IPR036249">
    <property type="entry name" value="Thioredoxin-like_sf"/>
</dbReference>
<dbReference type="EC" id="1.20.4.1" evidence="2"/>
<comment type="caution">
    <text evidence="2">The sequence shown here is derived from an EMBL/GenBank/DDBJ whole genome shotgun (WGS) entry which is preliminary data.</text>
</comment>
<keyword evidence="3" id="KW-1185">Reference proteome</keyword>
<organism evidence="2 3">
    <name type="scientific">Scopulibacillus daqui</name>
    <dbReference type="NCBI Taxonomy" id="1469162"/>
    <lineage>
        <taxon>Bacteria</taxon>
        <taxon>Bacillati</taxon>
        <taxon>Bacillota</taxon>
        <taxon>Bacilli</taxon>
        <taxon>Bacillales</taxon>
        <taxon>Sporolactobacillaceae</taxon>
        <taxon>Scopulibacillus</taxon>
    </lineage>
</organism>
<protein>
    <submittedName>
        <fullName evidence="2">Arsenate reductase</fullName>
        <ecNumber evidence="2">1.20.4.1</ecNumber>
    </submittedName>
</protein>
<reference evidence="2 3" key="1">
    <citation type="submission" date="2021-01" db="EMBL/GenBank/DDBJ databases">
        <title>Genomic Encyclopedia of Type Strains, Phase IV (KMG-IV): sequencing the most valuable type-strain genomes for metagenomic binning, comparative biology and taxonomic classification.</title>
        <authorList>
            <person name="Goeker M."/>
        </authorList>
    </citation>
    <scope>NUCLEOTIDE SEQUENCE [LARGE SCALE GENOMIC DNA]</scope>
    <source>
        <strain evidence="2 3">DSM 28236</strain>
    </source>
</reference>
<accession>A0ABS2Q2A2</accession>
<dbReference type="Gene3D" id="3.40.30.10">
    <property type="entry name" value="Glutaredoxin"/>
    <property type="match status" value="1"/>
</dbReference>
<sequence>MLTVYSYPTCGTCRKAKKWLDEHNLKYKEIHIVEAPPTKAELAEFHKKSGLPLRKFFNTSGQRYRQLGLKDKIKTANEDELLNWLASDGKLIKRPIITDNEYVTVGFNEEMFHDVWGNK</sequence>
<evidence type="ECO:0000313" key="3">
    <source>
        <dbReference type="Proteomes" id="UP000808914"/>
    </source>
</evidence>
<comment type="similarity">
    <text evidence="1">Belongs to the ArsC family.</text>
</comment>
<gene>
    <name evidence="2" type="ORF">JOD45_002640</name>
</gene>
<dbReference type="PROSITE" id="PS51354">
    <property type="entry name" value="GLUTAREDOXIN_2"/>
    <property type="match status" value="1"/>
</dbReference>
<proteinExistence type="inferred from homology"/>
<dbReference type="Proteomes" id="UP000808914">
    <property type="component" value="Unassembled WGS sequence"/>
</dbReference>
<dbReference type="InterPro" id="IPR006504">
    <property type="entry name" value="Tscrpt_reg_Spx/MgsR"/>
</dbReference>
<evidence type="ECO:0000313" key="2">
    <source>
        <dbReference type="EMBL" id="MBM7646412.1"/>
    </source>
</evidence>
<dbReference type="PANTHER" id="PTHR30041:SF8">
    <property type="entry name" value="PROTEIN YFFB"/>
    <property type="match status" value="1"/>
</dbReference>
<dbReference type="NCBIfam" id="TIGR01617">
    <property type="entry name" value="arsC_related"/>
    <property type="match status" value="1"/>
</dbReference>
<dbReference type="Pfam" id="PF03960">
    <property type="entry name" value="ArsC"/>
    <property type="match status" value="1"/>
</dbReference>
<dbReference type="CDD" id="cd03036">
    <property type="entry name" value="ArsC_like"/>
    <property type="match status" value="1"/>
</dbReference>
<dbReference type="PANTHER" id="PTHR30041">
    <property type="entry name" value="ARSENATE REDUCTASE"/>
    <property type="match status" value="1"/>
</dbReference>
<dbReference type="GO" id="GO:0008794">
    <property type="term" value="F:arsenate reductase (glutaredoxin) activity"/>
    <property type="evidence" value="ECO:0007669"/>
    <property type="project" value="UniProtKB-EC"/>
</dbReference>
<dbReference type="SUPFAM" id="SSF52833">
    <property type="entry name" value="Thioredoxin-like"/>
    <property type="match status" value="1"/>
</dbReference>
<name>A0ABS2Q2A2_9BACL</name>
<dbReference type="EMBL" id="JAFBER010000020">
    <property type="protein sequence ID" value="MBM7646412.1"/>
    <property type="molecule type" value="Genomic_DNA"/>
</dbReference>
<keyword evidence="2" id="KW-0560">Oxidoreductase</keyword>
<dbReference type="RefSeq" id="WP_205004295.1">
    <property type="nucleotide sequence ID" value="NZ_JAFBER010000020.1"/>
</dbReference>
<dbReference type="PROSITE" id="PS51353">
    <property type="entry name" value="ARSC"/>
    <property type="match status" value="1"/>
</dbReference>